<dbReference type="Proteomes" id="UP000325957">
    <property type="component" value="Unassembled WGS sequence"/>
</dbReference>
<name>A0A5J5KVL1_9MICC</name>
<dbReference type="InterPro" id="IPR036779">
    <property type="entry name" value="LysM_dom_sf"/>
</dbReference>
<proteinExistence type="predicted"/>
<dbReference type="InterPro" id="IPR018392">
    <property type="entry name" value="LysM"/>
</dbReference>
<evidence type="ECO:0000256" key="2">
    <source>
        <dbReference type="SAM" id="Phobius"/>
    </source>
</evidence>
<dbReference type="PROSITE" id="PS51782">
    <property type="entry name" value="LYSM"/>
    <property type="match status" value="1"/>
</dbReference>
<reference evidence="4 5" key="1">
    <citation type="submission" date="2019-05" db="EMBL/GenBank/DDBJ databases">
        <title>Kocuria coralli sp. nov., a novel actinobacterium isolated from coral reef seawater.</title>
        <authorList>
            <person name="Li J."/>
        </authorList>
    </citation>
    <scope>NUCLEOTIDE SEQUENCE [LARGE SCALE GENOMIC DNA]</scope>
    <source>
        <strain evidence="4 5">SCSIO 13007</strain>
    </source>
</reference>
<dbReference type="EMBL" id="SZWF01000016">
    <property type="protein sequence ID" value="KAA9393614.1"/>
    <property type="molecule type" value="Genomic_DNA"/>
</dbReference>
<dbReference type="Pfam" id="PF01476">
    <property type="entry name" value="LysM"/>
    <property type="match status" value="1"/>
</dbReference>
<feature type="region of interest" description="Disordered" evidence="1">
    <location>
        <begin position="1"/>
        <end position="21"/>
    </location>
</feature>
<comment type="caution">
    <text evidence="4">The sequence shown here is derived from an EMBL/GenBank/DDBJ whole genome shotgun (WGS) entry which is preliminary data.</text>
</comment>
<sequence>MSAISFVPRLRGSSSDRPTRAPLLRGLRSGCRAFTGEVVAAVPVLRRRSDRQERAAWRAPVHLTRRGRLLFIGLPVMVATAAVAVALVILIAPATVTASTDPVEGPGTEIVTVGSGDTLWEIALAADSERDTRIVVSDIVELNDLETQAVTTGQQLLVPAR</sequence>
<feature type="transmembrane region" description="Helical" evidence="2">
    <location>
        <begin position="69"/>
        <end position="92"/>
    </location>
</feature>
<evidence type="ECO:0000313" key="5">
    <source>
        <dbReference type="Proteomes" id="UP000325957"/>
    </source>
</evidence>
<dbReference type="SUPFAM" id="SSF54106">
    <property type="entry name" value="LysM domain"/>
    <property type="match status" value="1"/>
</dbReference>
<keyword evidence="5" id="KW-1185">Reference proteome</keyword>
<dbReference type="OrthoDB" id="5084290at2"/>
<organism evidence="4 5">
    <name type="scientific">Kocuria coralli</name>
    <dbReference type="NCBI Taxonomy" id="1461025"/>
    <lineage>
        <taxon>Bacteria</taxon>
        <taxon>Bacillati</taxon>
        <taxon>Actinomycetota</taxon>
        <taxon>Actinomycetes</taxon>
        <taxon>Micrococcales</taxon>
        <taxon>Micrococcaceae</taxon>
        <taxon>Kocuria</taxon>
    </lineage>
</organism>
<evidence type="ECO:0000313" key="4">
    <source>
        <dbReference type="EMBL" id="KAA9393614.1"/>
    </source>
</evidence>
<gene>
    <name evidence="4" type="ORF">FCK90_11540</name>
</gene>
<protein>
    <submittedName>
        <fullName evidence="4">LysM peptidoglycan-binding domain-containing protein</fullName>
    </submittedName>
</protein>
<keyword evidence="2" id="KW-0812">Transmembrane</keyword>
<evidence type="ECO:0000256" key="1">
    <source>
        <dbReference type="SAM" id="MobiDB-lite"/>
    </source>
</evidence>
<dbReference type="RefSeq" id="WP_158034456.1">
    <property type="nucleotide sequence ID" value="NZ_ML708622.1"/>
</dbReference>
<dbReference type="Gene3D" id="3.10.350.10">
    <property type="entry name" value="LysM domain"/>
    <property type="match status" value="1"/>
</dbReference>
<feature type="domain" description="LysM" evidence="3">
    <location>
        <begin position="109"/>
        <end position="158"/>
    </location>
</feature>
<evidence type="ECO:0000259" key="3">
    <source>
        <dbReference type="PROSITE" id="PS51782"/>
    </source>
</evidence>
<dbReference type="AlphaFoldDB" id="A0A5J5KVL1"/>
<dbReference type="SMART" id="SM00257">
    <property type="entry name" value="LysM"/>
    <property type="match status" value="1"/>
</dbReference>
<keyword evidence="2" id="KW-0472">Membrane</keyword>
<accession>A0A5J5KVL1</accession>
<keyword evidence="2" id="KW-1133">Transmembrane helix</keyword>
<dbReference type="CDD" id="cd00118">
    <property type="entry name" value="LysM"/>
    <property type="match status" value="1"/>
</dbReference>